<organism evidence="1 2">
    <name type="scientific">Cetraspora pellucida</name>
    <dbReference type="NCBI Taxonomy" id="1433469"/>
    <lineage>
        <taxon>Eukaryota</taxon>
        <taxon>Fungi</taxon>
        <taxon>Fungi incertae sedis</taxon>
        <taxon>Mucoromycota</taxon>
        <taxon>Glomeromycotina</taxon>
        <taxon>Glomeromycetes</taxon>
        <taxon>Diversisporales</taxon>
        <taxon>Gigasporaceae</taxon>
        <taxon>Cetraspora</taxon>
    </lineage>
</organism>
<dbReference type="Proteomes" id="UP000789759">
    <property type="component" value="Unassembled WGS sequence"/>
</dbReference>
<accession>A0A9N8VLV9</accession>
<evidence type="ECO:0000313" key="1">
    <source>
        <dbReference type="EMBL" id="CAG8454531.1"/>
    </source>
</evidence>
<keyword evidence="2" id="KW-1185">Reference proteome</keyword>
<dbReference type="AlphaFoldDB" id="A0A9N8VLV9"/>
<comment type="caution">
    <text evidence="1">The sequence shown here is derived from an EMBL/GenBank/DDBJ whole genome shotgun (WGS) entry which is preliminary data.</text>
</comment>
<sequence length="41" mass="4472">MLQVSKLSKRAIDTIQGPIIGVAKHKLEIARTTSNSSAYMN</sequence>
<reference evidence="1" key="1">
    <citation type="submission" date="2021-06" db="EMBL/GenBank/DDBJ databases">
        <authorList>
            <person name="Kallberg Y."/>
            <person name="Tangrot J."/>
            <person name="Rosling A."/>
        </authorList>
    </citation>
    <scope>NUCLEOTIDE SEQUENCE</scope>
    <source>
        <strain evidence="1">FL966</strain>
    </source>
</reference>
<name>A0A9N8VLV9_9GLOM</name>
<dbReference type="EMBL" id="CAJVQA010000079">
    <property type="protein sequence ID" value="CAG8454531.1"/>
    <property type="molecule type" value="Genomic_DNA"/>
</dbReference>
<evidence type="ECO:0000313" key="2">
    <source>
        <dbReference type="Proteomes" id="UP000789759"/>
    </source>
</evidence>
<proteinExistence type="predicted"/>
<protein>
    <submittedName>
        <fullName evidence="1">3462_t:CDS:1</fullName>
    </submittedName>
</protein>
<gene>
    <name evidence="1" type="ORF">CPELLU_LOCUS319</name>
</gene>